<organism evidence="2 3">
    <name type="scientific">Marinobacter nauticus</name>
    <name type="common">Marinobacter hydrocarbonoclasticus</name>
    <name type="synonym">Marinobacter aquaeolei</name>
    <dbReference type="NCBI Taxonomy" id="2743"/>
    <lineage>
        <taxon>Bacteria</taxon>
        <taxon>Pseudomonadati</taxon>
        <taxon>Pseudomonadota</taxon>
        <taxon>Gammaproteobacteria</taxon>
        <taxon>Pseudomonadales</taxon>
        <taxon>Marinobacteraceae</taxon>
        <taxon>Marinobacter</taxon>
    </lineage>
</organism>
<feature type="compositionally biased region" description="Low complexity" evidence="1">
    <location>
        <begin position="121"/>
        <end position="135"/>
    </location>
</feature>
<sequence>MSGYIKLYRGITDNQLWDKEPYSAGQAWIDLLLAANFKDKTIYIRKTPLQVKRGQLAWSTVTMAARWKWSRNKVIRFLKTLESEHMIEQERGHLTTITTICNYEKYQGYDTAGETTHDTTDGTAGDTTDDTAGGTQHKKGNKGKKENKGNKGKSEKPLPEDFEVTDAMRAWFTEQGFTIDLDQATDRWKDAMIAKGRTYKDWAAAWRNGMKLAQGWYDQRREKIQPVQSRTRIQRTKIFPGHSPQLLEGEWIEDGFICREIAS</sequence>
<name>A0A3B8WNJ8_MARNT</name>
<accession>A0A3B8WNJ8</accession>
<evidence type="ECO:0000256" key="1">
    <source>
        <dbReference type="SAM" id="MobiDB-lite"/>
    </source>
</evidence>
<evidence type="ECO:0000313" key="3">
    <source>
        <dbReference type="Proteomes" id="UP000261325"/>
    </source>
</evidence>
<comment type="caution">
    <text evidence="2">The sequence shown here is derived from an EMBL/GenBank/DDBJ whole genome shotgun (WGS) entry which is preliminary data.</text>
</comment>
<dbReference type="AlphaFoldDB" id="A0A3B8WNJ8"/>
<gene>
    <name evidence="2" type="ORF">DCF82_23195</name>
</gene>
<reference evidence="2 3" key="1">
    <citation type="journal article" date="2018" name="Nat. Biotechnol.">
        <title>A standardized bacterial taxonomy based on genome phylogeny substantially revises the tree of life.</title>
        <authorList>
            <person name="Parks D.H."/>
            <person name="Chuvochina M."/>
            <person name="Waite D.W."/>
            <person name="Rinke C."/>
            <person name="Skarshewski A."/>
            <person name="Chaumeil P.A."/>
            <person name="Hugenholtz P."/>
        </authorList>
    </citation>
    <scope>NUCLEOTIDE SEQUENCE [LARGE SCALE GENOMIC DNA]</scope>
    <source>
        <strain evidence="2">UBA9049</strain>
    </source>
</reference>
<evidence type="ECO:0008006" key="4">
    <source>
        <dbReference type="Google" id="ProtNLM"/>
    </source>
</evidence>
<protein>
    <recommendedName>
        <fullName evidence="4">Replication protein</fullName>
    </recommendedName>
</protein>
<feature type="compositionally biased region" description="Basic and acidic residues" evidence="1">
    <location>
        <begin position="143"/>
        <end position="159"/>
    </location>
</feature>
<evidence type="ECO:0000313" key="2">
    <source>
        <dbReference type="EMBL" id="HAC30683.1"/>
    </source>
</evidence>
<dbReference type="EMBL" id="DLYI01000313">
    <property type="protein sequence ID" value="HAC30683.1"/>
    <property type="molecule type" value="Genomic_DNA"/>
</dbReference>
<feature type="region of interest" description="Disordered" evidence="1">
    <location>
        <begin position="114"/>
        <end position="159"/>
    </location>
</feature>
<proteinExistence type="predicted"/>
<dbReference type="Proteomes" id="UP000261325">
    <property type="component" value="Unassembled WGS sequence"/>
</dbReference>